<dbReference type="GO" id="GO:0015035">
    <property type="term" value="F:protein-disulfide reductase activity"/>
    <property type="evidence" value="ECO:0007669"/>
    <property type="project" value="InterPro"/>
</dbReference>
<name>A0A0A5FXK9_9BACI</name>
<accession>A0A0A5FXK9</accession>
<dbReference type="AlphaFoldDB" id="A0A0A5FXK9"/>
<organism evidence="1 2">
    <name type="scientific">Pontibacillus marinus BH030004 = DSM 16465</name>
    <dbReference type="NCBI Taxonomy" id="1385511"/>
    <lineage>
        <taxon>Bacteria</taxon>
        <taxon>Bacillati</taxon>
        <taxon>Bacillota</taxon>
        <taxon>Bacilli</taxon>
        <taxon>Bacillales</taxon>
        <taxon>Bacillaceae</taxon>
        <taxon>Pontibacillus</taxon>
    </lineage>
</organism>
<dbReference type="Proteomes" id="UP000030403">
    <property type="component" value="Unassembled WGS sequence"/>
</dbReference>
<protein>
    <recommendedName>
        <fullName evidence="3">Thiol-disulfide oxidoreductase</fullName>
    </recommendedName>
</protein>
<keyword evidence="2" id="KW-1185">Reference proteome</keyword>
<reference evidence="1 2" key="1">
    <citation type="submission" date="2013-08" db="EMBL/GenBank/DDBJ databases">
        <authorList>
            <person name="Huang J."/>
            <person name="Wang G."/>
        </authorList>
    </citation>
    <scope>NUCLEOTIDE SEQUENCE [LARGE SCALE GENOMIC DNA]</scope>
    <source>
        <strain evidence="1 2">BH030004</strain>
    </source>
</reference>
<proteinExistence type="predicted"/>
<gene>
    <name evidence="1" type="ORF">N783_20415</name>
</gene>
<dbReference type="eggNOG" id="COG3011">
    <property type="taxonomic scope" value="Bacteria"/>
</dbReference>
<dbReference type="Pfam" id="PF04134">
    <property type="entry name" value="DCC1-like"/>
    <property type="match status" value="1"/>
</dbReference>
<evidence type="ECO:0008006" key="3">
    <source>
        <dbReference type="Google" id="ProtNLM"/>
    </source>
</evidence>
<sequence length="122" mass="14440">MVLYDRYCFLCQQSKKWLEKMDWLNRLRWVSLQEYSQKHTISEDKMKAMKAELHAITPDQKEHVGYDAMKVAFIRCPLTFVLGILMYIPKSGIVGKPVYRFIAKNRYRLFKSKCKNGSCGIH</sequence>
<dbReference type="InterPro" id="IPR007263">
    <property type="entry name" value="DCC1-like"/>
</dbReference>
<evidence type="ECO:0000313" key="2">
    <source>
        <dbReference type="Proteomes" id="UP000030403"/>
    </source>
</evidence>
<comment type="caution">
    <text evidence="1">The sequence shown here is derived from an EMBL/GenBank/DDBJ whole genome shotgun (WGS) entry which is preliminary data.</text>
</comment>
<dbReference type="STRING" id="1385511.GCA_000425225_03658"/>
<evidence type="ECO:0000313" key="1">
    <source>
        <dbReference type="EMBL" id="KGX83535.1"/>
    </source>
</evidence>
<dbReference type="EMBL" id="AVPF01000100">
    <property type="protein sequence ID" value="KGX83535.1"/>
    <property type="molecule type" value="Genomic_DNA"/>
</dbReference>